<proteinExistence type="predicted"/>
<protein>
    <submittedName>
        <fullName evidence="3">Uncharacterized protein LOC110982826</fullName>
    </submittedName>
</protein>
<evidence type="ECO:0000313" key="3">
    <source>
        <dbReference type="RefSeq" id="XP_022097221.1"/>
    </source>
</evidence>
<feature type="chain" id="PRO_5034594095" evidence="1">
    <location>
        <begin position="29"/>
        <end position="169"/>
    </location>
</feature>
<dbReference type="GeneID" id="110982826"/>
<sequence>MKLRKMNIHRVIVAAIALAAVMIIGADADRKHCFCDLRWSTTRLEAGDSANGLPIVTNLGDPSYHHWLSVGCRRVLRECPGDCRAVVHQYMGGSAFTVASGQAACESVRRNAPPGRPVYVYATYDPSVCANRRWQYVDRLCCWEISFTGYNSIFLHNHQCADECPPTGC</sequence>
<name>A0A8B7Z1D5_ACAPL</name>
<keyword evidence="2" id="KW-1185">Reference proteome</keyword>
<dbReference type="OMA" id="YITELCC"/>
<dbReference type="KEGG" id="aplc:110982826"/>
<accession>A0A8B7Z1D5</accession>
<dbReference type="OrthoDB" id="10093692at2759"/>
<dbReference type="AlphaFoldDB" id="A0A8B7Z1D5"/>
<gene>
    <name evidence="3" type="primary">LOC110982826</name>
</gene>
<organism evidence="2 3">
    <name type="scientific">Acanthaster planci</name>
    <name type="common">Crown-of-thorns starfish</name>
    <dbReference type="NCBI Taxonomy" id="133434"/>
    <lineage>
        <taxon>Eukaryota</taxon>
        <taxon>Metazoa</taxon>
        <taxon>Echinodermata</taxon>
        <taxon>Eleutherozoa</taxon>
        <taxon>Asterozoa</taxon>
        <taxon>Asteroidea</taxon>
        <taxon>Valvatacea</taxon>
        <taxon>Valvatida</taxon>
        <taxon>Acanthasteridae</taxon>
        <taxon>Acanthaster</taxon>
    </lineage>
</organism>
<evidence type="ECO:0000313" key="2">
    <source>
        <dbReference type="Proteomes" id="UP000694845"/>
    </source>
</evidence>
<reference evidence="3" key="1">
    <citation type="submission" date="2025-08" db="UniProtKB">
        <authorList>
            <consortium name="RefSeq"/>
        </authorList>
    </citation>
    <scope>IDENTIFICATION</scope>
</reference>
<feature type="signal peptide" evidence="1">
    <location>
        <begin position="1"/>
        <end position="28"/>
    </location>
</feature>
<dbReference type="Proteomes" id="UP000694845">
    <property type="component" value="Unplaced"/>
</dbReference>
<evidence type="ECO:0000256" key="1">
    <source>
        <dbReference type="SAM" id="SignalP"/>
    </source>
</evidence>
<keyword evidence="1" id="KW-0732">Signal</keyword>
<dbReference type="RefSeq" id="XP_022097221.1">
    <property type="nucleotide sequence ID" value="XM_022241529.1"/>
</dbReference>